<dbReference type="Pfam" id="PF01381">
    <property type="entry name" value="HTH_3"/>
    <property type="match status" value="1"/>
</dbReference>
<proteinExistence type="predicted"/>
<feature type="domain" description="HTH cro/C1-type" evidence="2">
    <location>
        <begin position="10"/>
        <end position="64"/>
    </location>
</feature>
<dbReference type="InterPro" id="IPR001387">
    <property type="entry name" value="Cro/C1-type_HTH"/>
</dbReference>
<dbReference type="Gene3D" id="1.10.260.40">
    <property type="entry name" value="lambda repressor-like DNA-binding domains"/>
    <property type="match status" value="1"/>
</dbReference>
<comment type="caution">
    <text evidence="3">The sequence shown here is derived from an EMBL/GenBank/DDBJ whole genome shotgun (WGS) entry which is preliminary data.</text>
</comment>
<organism evidence="3 4">
    <name type="scientific">Streptosporangium brasiliense</name>
    <dbReference type="NCBI Taxonomy" id="47480"/>
    <lineage>
        <taxon>Bacteria</taxon>
        <taxon>Bacillati</taxon>
        <taxon>Actinomycetota</taxon>
        <taxon>Actinomycetes</taxon>
        <taxon>Streptosporangiales</taxon>
        <taxon>Streptosporangiaceae</taxon>
        <taxon>Streptosporangium</taxon>
    </lineage>
</organism>
<keyword evidence="4" id="KW-1185">Reference proteome</keyword>
<dbReference type="PANTHER" id="PTHR46558:SF4">
    <property type="entry name" value="DNA-BIDING PHAGE PROTEIN"/>
    <property type="match status" value="1"/>
</dbReference>
<dbReference type="SUPFAM" id="SSF47413">
    <property type="entry name" value="lambda repressor-like DNA-binding domains"/>
    <property type="match status" value="1"/>
</dbReference>
<dbReference type="PROSITE" id="PS50943">
    <property type="entry name" value="HTH_CROC1"/>
    <property type="match status" value="1"/>
</dbReference>
<dbReference type="GO" id="GO:0003677">
    <property type="term" value="F:DNA binding"/>
    <property type="evidence" value="ECO:0007669"/>
    <property type="project" value="UniProtKB-KW"/>
</dbReference>
<evidence type="ECO:0000256" key="1">
    <source>
        <dbReference type="ARBA" id="ARBA00023125"/>
    </source>
</evidence>
<reference evidence="3 4" key="1">
    <citation type="submission" date="2023-07" db="EMBL/GenBank/DDBJ databases">
        <title>Sequencing the genomes of 1000 actinobacteria strains.</title>
        <authorList>
            <person name="Klenk H.-P."/>
        </authorList>
    </citation>
    <scope>NUCLEOTIDE SEQUENCE [LARGE SCALE GENOMIC DNA]</scope>
    <source>
        <strain evidence="3 4">DSM 44109</strain>
    </source>
</reference>
<dbReference type="SMART" id="SM00530">
    <property type="entry name" value="HTH_XRE"/>
    <property type="match status" value="1"/>
</dbReference>
<accession>A0ABT9RAK8</accession>
<name>A0ABT9RAK8_9ACTN</name>
<protein>
    <submittedName>
        <fullName evidence="3">DNA-binding XRE family transcriptional regulator</fullName>
    </submittedName>
</protein>
<evidence type="ECO:0000313" key="3">
    <source>
        <dbReference type="EMBL" id="MDP9866263.1"/>
    </source>
</evidence>
<dbReference type="EMBL" id="JAUSRB010000002">
    <property type="protein sequence ID" value="MDP9866263.1"/>
    <property type="molecule type" value="Genomic_DNA"/>
</dbReference>
<evidence type="ECO:0000313" key="4">
    <source>
        <dbReference type="Proteomes" id="UP001230426"/>
    </source>
</evidence>
<dbReference type="CDD" id="cd00093">
    <property type="entry name" value="HTH_XRE"/>
    <property type="match status" value="1"/>
</dbReference>
<dbReference type="PANTHER" id="PTHR46558">
    <property type="entry name" value="TRACRIPTIONAL REGULATORY PROTEIN-RELATED-RELATED"/>
    <property type="match status" value="1"/>
</dbReference>
<dbReference type="Proteomes" id="UP001230426">
    <property type="component" value="Unassembled WGS sequence"/>
</dbReference>
<sequence length="78" mass="8876">MSAEDVYNRISVLRAERGVSRKDLAAALGVHYQTIGYLERGEYSPSLFLALRIAEYFEVPVEIVFSLRPFPRLGSEVR</sequence>
<evidence type="ECO:0000259" key="2">
    <source>
        <dbReference type="PROSITE" id="PS50943"/>
    </source>
</evidence>
<dbReference type="RefSeq" id="WP_306866685.1">
    <property type="nucleotide sequence ID" value="NZ_JAUSRB010000002.1"/>
</dbReference>
<dbReference type="InterPro" id="IPR010982">
    <property type="entry name" value="Lambda_DNA-bd_dom_sf"/>
</dbReference>
<keyword evidence="1 3" id="KW-0238">DNA-binding</keyword>
<gene>
    <name evidence="3" type="ORF">J2S55_005529</name>
</gene>